<reference evidence="2 3" key="1">
    <citation type="journal article" date="2019" name="Int. J. Syst. Evol. Microbiol.">
        <title>The Global Catalogue of Microorganisms (GCM) 10K type strain sequencing project: providing services to taxonomists for standard genome sequencing and annotation.</title>
        <authorList>
            <consortium name="The Broad Institute Genomics Platform"/>
            <consortium name="The Broad Institute Genome Sequencing Center for Infectious Disease"/>
            <person name="Wu L."/>
            <person name="Ma J."/>
        </authorList>
    </citation>
    <scope>NUCLEOTIDE SEQUENCE [LARGE SCALE GENOMIC DNA]</scope>
    <source>
        <strain evidence="2 3">JCM 10673</strain>
    </source>
</reference>
<dbReference type="Proteomes" id="UP001501005">
    <property type="component" value="Unassembled WGS sequence"/>
</dbReference>
<evidence type="ECO:0000313" key="3">
    <source>
        <dbReference type="Proteomes" id="UP001501005"/>
    </source>
</evidence>
<name>A0ABN1PA26_9ACTN</name>
<dbReference type="EMBL" id="BAAAHG010000046">
    <property type="protein sequence ID" value="GAA0925043.1"/>
    <property type="molecule type" value="Genomic_DNA"/>
</dbReference>
<comment type="caution">
    <text evidence="2">The sequence shown here is derived from an EMBL/GenBank/DDBJ whole genome shotgun (WGS) entry which is preliminary data.</text>
</comment>
<keyword evidence="3" id="KW-1185">Reference proteome</keyword>
<evidence type="ECO:0000256" key="1">
    <source>
        <dbReference type="SAM" id="MobiDB-lite"/>
    </source>
</evidence>
<feature type="region of interest" description="Disordered" evidence="1">
    <location>
        <begin position="51"/>
        <end position="81"/>
    </location>
</feature>
<sequence>MGRNKSARQQRQDRQRRARQARAQATAEPLVTFHQVSTPEEVAAALEQMLPTPKSGDWRPDVLGQDRLSMQPGPDGWPLINGHRVTEEMCAALRAERPEQAAYFQYEDLVEMAQAMGPEVDGPLFGRPW</sequence>
<evidence type="ECO:0000313" key="2">
    <source>
        <dbReference type="EMBL" id="GAA0925043.1"/>
    </source>
</evidence>
<gene>
    <name evidence="2" type="ORF">GCM10009549_45890</name>
</gene>
<proteinExistence type="predicted"/>
<feature type="region of interest" description="Disordered" evidence="1">
    <location>
        <begin position="1"/>
        <end position="28"/>
    </location>
</feature>
<accession>A0ABN1PA26</accession>
<organism evidence="2 3">
    <name type="scientific">Streptomyces thermoalcalitolerans</name>
    <dbReference type="NCBI Taxonomy" id="65605"/>
    <lineage>
        <taxon>Bacteria</taxon>
        <taxon>Bacillati</taxon>
        <taxon>Actinomycetota</taxon>
        <taxon>Actinomycetes</taxon>
        <taxon>Kitasatosporales</taxon>
        <taxon>Streptomycetaceae</taxon>
        <taxon>Streptomyces</taxon>
    </lineage>
</organism>
<protein>
    <submittedName>
        <fullName evidence="2">Uncharacterized protein</fullName>
    </submittedName>
</protein>
<dbReference type="RefSeq" id="WP_344052821.1">
    <property type="nucleotide sequence ID" value="NZ_BAAAHG010000046.1"/>
</dbReference>